<dbReference type="PROSITE" id="PS51257">
    <property type="entry name" value="PROKAR_LIPOPROTEIN"/>
    <property type="match status" value="1"/>
</dbReference>
<dbReference type="InterPro" id="IPR050546">
    <property type="entry name" value="Glycosyl_Hydrlase_16"/>
</dbReference>
<dbReference type="GO" id="GO:0004553">
    <property type="term" value="F:hydrolase activity, hydrolyzing O-glycosyl compounds"/>
    <property type="evidence" value="ECO:0007669"/>
    <property type="project" value="InterPro"/>
</dbReference>
<dbReference type="GO" id="GO:0005975">
    <property type="term" value="P:carbohydrate metabolic process"/>
    <property type="evidence" value="ECO:0007669"/>
    <property type="project" value="InterPro"/>
</dbReference>
<dbReference type="EMBL" id="FOAP01000006">
    <property type="protein sequence ID" value="SEL43407.1"/>
    <property type="molecule type" value="Genomic_DNA"/>
</dbReference>
<keyword evidence="4" id="KW-0378">Hydrolase</keyword>
<dbReference type="SUPFAM" id="SSF49899">
    <property type="entry name" value="Concanavalin A-like lectins/glucanases"/>
    <property type="match status" value="1"/>
</dbReference>
<dbReference type="Proteomes" id="UP000182719">
    <property type="component" value="Unassembled WGS sequence"/>
</dbReference>
<evidence type="ECO:0000256" key="1">
    <source>
        <dbReference type="ARBA" id="ARBA00006865"/>
    </source>
</evidence>
<dbReference type="PANTHER" id="PTHR10963">
    <property type="entry name" value="GLYCOSYL HYDROLASE-RELATED"/>
    <property type="match status" value="1"/>
</dbReference>
<dbReference type="InterPro" id="IPR008979">
    <property type="entry name" value="Galactose-bd-like_sf"/>
</dbReference>
<sequence length="823" mass="87531">MRRSGTAWAHTLRHCGIWMLGLGMVGCSKKDEPPPEPPVCQAEALESTDPSKVTIAGVPYSMTWGDDFGGALNGGQPRSKLNAAFWGKENLGVNYELQAYTNRECTDNPTAWNYCVEDGKLTLLARQEPLDCVVWQQCSATSACGTNGTCVNGYCLNDQNQNGVWDHDECAPANGVSNPPVNGTKYTSGRISSDEKVEFRYGYIEFRARMPFAELPAGTVPPQGMWPAIWLLGANSAIKNGGIDDSAGWPMTGEIDIMEYSQIKENPVLFPGNEAMGFNTLWREYPEPGELAASPGGWQPNACSEWPNNGDAKCDGTVDGPRATWKGKTLDYHQWHTWGFLWEENRFRIYIDDLPQHGGAPVGVFSIGDDATEFRQPMYLILNNAVGGELGCLGWNGRTCATSAQCANNAACVNGKCQETPGSCLNIDWAAHGDKAKLEVDYVRWYHRDSGYARLPRASCQNGDGQGTSDNIIRNCGFNEDFTYHRSDLFFEGGQGLTDIRNEGGEHGSVQWVRVDNGGWQSYSVQVRQEGFTLQAGESYRWKVDLKASAELPVLIKIVQAQEPWGVAATFTCNVGMAWTACSPPDFVLGATGTGKYKFEIDLGNGGLANYSGKEVFIDNMYLGTVTHACQPECTGKLCGDDGCGGTCGACLPGTVCAGWGQCAAPSPGGGTDGGTPDAGTPDAGAPDAGTPDAGTGEGGTVRLEAEAAALEGCWAEAGGDSGDKVVAFEGGDSICWSNVNLTGRTSATVHVGAPHAGGKALLTFNGGVIGTVTLGTATCGWSAPNLTDLTTALSATGTGTLCLTGETHPEGWIFSVDYLDLK</sequence>
<dbReference type="AlphaFoldDB" id="A0A1H7Q7W0"/>
<gene>
    <name evidence="4" type="ORF">SAMN05444354_10625</name>
</gene>
<accession>A0A1H7Q7W0</accession>
<dbReference type="RefSeq" id="WP_075006743.1">
    <property type="nucleotide sequence ID" value="NZ_FOAP01000006.1"/>
</dbReference>
<dbReference type="PROSITE" id="PS51762">
    <property type="entry name" value="GH16_2"/>
    <property type="match status" value="1"/>
</dbReference>
<feature type="domain" description="GH16" evidence="3">
    <location>
        <begin position="53"/>
        <end position="451"/>
    </location>
</feature>
<dbReference type="CDD" id="cd08023">
    <property type="entry name" value="GH16_laminarinase_like"/>
    <property type="match status" value="1"/>
</dbReference>
<evidence type="ECO:0000256" key="2">
    <source>
        <dbReference type="SAM" id="MobiDB-lite"/>
    </source>
</evidence>
<dbReference type="Gene3D" id="2.60.120.200">
    <property type="match status" value="1"/>
</dbReference>
<dbReference type="OrthoDB" id="9809583at2"/>
<comment type="similarity">
    <text evidence="1">Belongs to the glycosyl hydrolase 16 family.</text>
</comment>
<dbReference type="Gene3D" id="2.60.120.260">
    <property type="entry name" value="Galactose-binding domain-like"/>
    <property type="match status" value="2"/>
</dbReference>
<proteinExistence type="inferred from homology"/>
<evidence type="ECO:0000259" key="3">
    <source>
        <dbReference type="PROSITE" id="PS51762"/>
    </source>
</evidence>
<evidence type="ECO:0000313" key="5">
    <source>
        <dbReference type="Proteomes" id="UP000182719"/>
    </source>
</evidence>
<dbReference type="SUPFAM" id="SSF49785">
    <property type="entry name" value="Galactose-binding domain-like"/>
    <property type="match status" value="2"/>
</dbReference>
<protein>
    <submittedName>
        <fullName evidence="4">Glycosyl hydrolases family 16</fullName>
    </submittedName>
</protein>
<feature type="compositionally biased region" description="Low complexity" evidence="2">
    <location>
        <begin position="675"/>
        <end position="695"/>
    </location>
</feature>
<organism evidence="4 5">
    <name type="scientific">Stigmatella aurantiaca</name>
    <dbReference type="NCBI Taxonomy" id="41"/>
    <lineage>
        <taxon>Bacteria</taxon>
        <taxon>Pseudomonadati</taxon>
        <taxon>Myxococcota</taxon>
        <taxon>Myxococcia</taxon>
        <taxon>Myxococcales</taxon>
        <taxon>Cystobacterineae</taxon>
        <taxon>Archangiaceae</taxon>
        <taxon>Stigmatella</taxon>
    </lineage>
</organism>
<dbReference type="PANTHER" id="PTHR10963:SF55">
    <property type="entry name" value="GLYCOSIDE HYDROLASE FAMILY 16 PROTEIN"/>
    <property type="match status" value="1"/>
</dbReference>
<evidence type="ECO:0000313" key="4">
    <source>
        <dbReference type="EMBL" id="SEL43407.1"/>
    </source>
</evidence>
<name>A0A1H7Q7W0_STIAU</name>
<feature type="region of interest" description="Disordered" evidence="2">
    <location>
        <begin position="668"/>
        <end position="699"/>
    </location>
</feature>
<reference evidence="5" key="1">
    <citation type="submission" date="2016-10" db="EMBL/GenBank/DDBJ databases">
        <authorList>
            <person name="Varghese N."/>
            <person name="Submissions S."/>
        </authorList>
    </citation>
    <scope>NUCLEOTIDE SEQUENCE [LARGE SCALE GENOMIC DNA]</scope>
    <source>
        <strain evidence="5">DSM 17044</strain>
    </source>
</reference>
<keyword evidence="5" id="KW-1185">Reference proteome</keyword>
<dbReference type="InterPro" id="IPR000757">
    <property type="entry name" value="Beta-glucanase-like"/>
</dbReference>
<dbReference type="InterPro" id="IPR013320">
    <property type="entry name" value="ConA-like_dom_sf"/>
</dbReference>